<dbReference type="Proteomes" id="UP000585614">
    <property type="component" value="Unassembled WGS sequence"/>
</dbReference>
<feature type="region of interest" description="Disordered" evidence="1">
    <location>
        <begin position="1"/>
        <end position="127"/>
    </location>
</feature>
<protein>
    <submittedName>
        <fullName evidence="2">Uncharacterized protein</fullName>
    </submittedName>
</protein>
<feature type="compositionally biased region" description="Polar residues" evidence="1">
    <location>
        <begin position="17"/>
        <end position="33"/>
    </location>
</feature>
<dbReference type="EMBL" id="JACAGC010000013">
    <property type="protein sequence ID" value="KAF6323358.1"/>
    <property type="molecule type" value="Genomic_DNA"/>
</dbReference>
<feature type="compositionally biased region" description="Basic and acidic residues" evidence="1">
    <location>
        <begin position="117"/>
        <end position="127"/>
    </location>
</feature>
<feature type="compositionally biased region" description="Low complexity" evidence="1">
    <location>
        <begin position="78"/>
        <end position="98"/>
    </location>
</feature>
<name>A0A7J7VEB2_RHIFE</name>
<organism evidence="2 3">
    <name type="scientific">Rhinolophus ferrumequinum</name>
    <name type="common">Greater horseshoe bat</name>
    <dbReference type="NCBI Taxonomy" id="59479"/>
    <lineage>
        <taxon>Eukaryota</taxon>
        <taxon>Metazoa</taxon>
        <taxon>Chordata</taxon>
        <taxon>Craniata</taxon>
        <taxon>Vertebrata</taxon>
        <taxon>Euteleostomi</taxon>
        <taxon>Mammalia</taxon>
        <taxon>Eutheria</taxon>
        <taxon>Laurasiatheria</taxon>
        <taxon>Chiroptera</taxon>
        <taxon>Yinpterochiroptera</taxon>
        <taxon>Rhinolophoidea</taxon>
        <taxon>Rhinolophidae</taxon>
        <taxon>Rhinolophinae</taxon>
        <taxon>Rhinolophus</taxon>
    </lineage>
</organism>
<dbReference type="AlphaFoldDB" id="A0A7J7VEB2"/>
<evidence type="ECO:0000313" key="2">
    <source>
        <dbReference type="EMBL" id="KAF6323358.1"/>
    </source>
</evidence>
<evidence type="ECO:0000256" key="1">
    <source>
        <dbReference type="SAM" id="MobiDB-lite"/>
    </source>
</evidence>
<accession>A0A7J7VEB2</accession>
<feature type="compositionally biased region" description="Basic and acidic residues" evidence="1">
    <location>
        <begin position="52"/>
        <end position="61"/>
    </location>
</feature>
<evidence type="ECO:0000313" key="3">
    <source>
        <dbReference type="Proteomes" id="UP000585614"/>
    </source>
</evidence>
<reference evidence="2 3" key="1">
    <citation type="journal article" date="2020" name="Nature">
        <title>Six reference-quality genomes reveal evolution of bat adaptations.</title>
        <authorList>
            <person name="Jebb D."/>
            <person name="Huang Z."/>
            <person name="Pippel M."/>
            <person name="Hughes G.M."/>
            <person name="Lavrichenko K."/>
            <person name="Devanna P."/>
            <person name="Winkler S."/>
            <person name="Jermiin L.S."/>
            <person name="Skirmuntt E.C."/>
            <person name="Katzourakis A."/>
            <person name="Burkitt-Gray L."/>
            <person name="Ray D.A."/>
            <person name="Sullivan K.A.M."/>
            <person name="Roscito J.G."/>
            <person name="Kirilenko B.M."/>
            <person name="Davalos L.M."/>
            <person name="Corthals A.P."/>
            <person name="Power M.L."/>
            <person name="Jones G."/>
            <person name="Ransome R.D."/>
            <person name="Dechmann D.K.N."/>
            <person name="Locatelli A.G."/>
            <person name="Puechmaille S.J."/>
            <person name="Fedrigo O."/>
            <person name="Jarvis E.D."/>
            <person name="Hiller M."/>
            <person name="Vernes S.C."/>
            <person name="Myers E.W."/>
            <person name="Teeling E.C."/>
        </authorList>
    </citation>
    <scope>NUCLEOTIDE SEQUENCE [LARGE SCALE GENOMIC DNA]</scope>
    <source>
        <strain evidence="2">MRhiFer1</strain>
        <tissue evidence="2">Lung</tissue>
    </source>
</reference>
<sequence>MSTTHSWAPSGPWIAAQGSSIAQAESLGTSPGLQQGAEASLPAANSAEPEAEEARSMRESDLSSIPGFRSPSVSQEQAPPAAKPTPASTTPGPPSSTTWWKRKGVGSSPPAAGAIGGREESSRIDAL</sequence>
<comment type="caution">
    <text evidence="2">The sequence shown here is derived from an EMBL/GenBank/DDBJ whole genome shotgun (WGS) entry which is preliminary data.</text>
</comment>
<proteinExistence type="predicted"/>
<feature type="compositionally biased region" description="Low complexity" evidence="1">
    <location>
        <begin position="37"/>
        <end position="48"/>
    </location>
</feature>
<gene>
    <name evidence="2" type="ORF">mRhiFer1_008341</name>
</gene>